<evidence type="ECO:0000313" key="3">
    <source>
        <dbReference type="EMBL" id="KIY48130.1"/>
    </source>
</evidence>
<name>A0A0D7ABS8_9AGAR</name>
<organism evidence="3 4">
    <name type="scientific">Fistulina hepatica ATCC 64428</name>
    <dbReference type="NCBI Taxonomy" id="1128425"/>
    <lineage>
        <taxon>Eukaryota</taxon>
        <taxon>Fungi</taxon>
        <taxon>Dikarya</taxon>
        <taxon>Basidiomycota</taxon>
        <taxon>Agaricomycotina</taxon>
        <taxon>Agaricomycetes</taxon>
        <taxon>Agaricomycetidae</taxon>
        <taxon>Agaricales</taxon>
        <taxon>Fistulinaceae</taxon>
        <taxon>Fistulina</taxon>
    </lineage>
</organism>
<evidence type="ECO:0000256" key="1">
    <source>
        <dbReference type="SAM" id="Coils"/>
    </source>
</evidence>
<accession>A0A0D7ABS8</accession>
<sequence length="239" mass="25630">MSVLPSKNALGLEEQPEVPEPSQTEEPSAESPAENKRKPKPAYLNPNRVNTVREKLSEAELAERMARIKEQNDKIKQRRLDVQADEAKWAESEAARAAIGKKLAESRARDAKIQAAVSHNRAQNAQRKLEHIQAREWDAGKNAEQRQRQSRGQSNSTSADVPAPSGADSDRWTRGGGPRGQRGRGRAHGHRGEGRGGHGEGRGRGSRGRGRGDARAAGDTSAANVASVPAAAPATQAAA</sequence>
<feature type="compositionally biased region" description="Low complexity" evidence="2">
    <location>
        <begin position="217"/>
        <end position="239"/>
    </location>
</feature>
<dbReference type="OrthoDB" id="2402960at2759"/>
<feature type="coiled-coil region" evidence="1">
    <location>
        <begin position="58"/>
        <end position="85"/>
    </location>
</feature>
<feature type="compositionally biased region" description="Basic and acidic residues" evidence="2">
    <location>
        <begin position="127"/>
        <end position="147"/>
    </location>
</feature>
<dbReference type="EMBL" id="KN881856">
    <property type="protein sequence ID" value="KIY48130.1"/>
    <property type="molecule type" value="Genomic_DNA"/>
</dbReference>
<evidence type="ECO:0000256" key="2">
    <source>
        <dbReference type="SAM" id="MobiDB-lite"/>
    </source>
</evidence>
<reference evidence="3 4" key="1">
    <citation type="journal article" date="2015" name="Fungal Genet. Biol.">
        <title>Evolution of novel wood decay mechanisms in Agaricales revealed by the genome sequences of Fistulina hepatica and Cylindrobasidium torrendii.</title>
        <authorList>
            <person name="Floudas D."/>
            <person name="Held B.W."/>
            <person name="Riley R."/>
            <person name="Nagy L.G."/>
            <person name="Koehler G."/>
            <person name="Ransdell A.S."/>
            <person name="Younus H."/>
            <person name="Chow J."/>
            <person name="Chiniquy J."/>
            <person name="Lipzen A."/>
            <person name="Tritt A."/>
            <person name="Sun H."/>
            <person name="Haridas S."/>
            <person name="LaButti K."/>
            <person name="Ohm R.A."/>
            <person name="Kues U."/>
            <person name="Blanchette R.A."/>
            <person name="Grigoriev I.V."/>
            <person name="Minto R.E."/>
            <person name="Hibbett D.S."/>
        </authorList>
    </citation>
    <scope>NUCLEOTIDE SEQUENCE [LARGE SCALE GENOMIC DNA]</scope>
    <source>
        <strain evidence="3 4">ATCC 64428</strain>
    </source>
</reference>
<protein>
    <submittedName>
        <fullName evidence="3">Uncharacterized protein</fullName>
    </submittedName>
</protein>
<dbReference type="AlphaFoldDB" id="A0A0D7ABS8"/>
<feature type="compositionally biased region" description="Basic and acidic residues" evidence="2">
    <location>
        <begin position="190"/>
        <end position="203"/>
    </location>
</feature>
<gene>
    <name evidence="3" type="ORF">FISHEDRAFT_43882</name>
</gene>
<keyword evidence="1" id="KW-0175">Coiled coil</keyword>
<evidence type="ECO:0000313" key="4">
    <source>
        <dbReference type="Proteomes" id="UP000054144"/>
    </source>
</evidence>
<proteinExistence type="predicted"/>
<dbReference type="Proteomes" id="UP000054144">
    <property type="component" value="Unassembled WGS sequence"/>
</dbReference>
<keyword evidence="4" id="KW-1185">Reference proteome</keyword>
<feature type="region of interest" description="Disordered" evidence="2">
    <location>
        <begin position="107"/>
        <end position="239"/>
    </location>
</feature>
<feature type="region of interest" description="Disordered" evidence="2">
    <location>
        <begin position="1"/>
        <end position="51"/>
    </location>
</feature>